<comment type="caution">
    <text evidence="1">The sequence shown here is derived from an EMBL/GenBank/DDBJ whole genome shotgun (WGS) entry which is preliminary data.</text>
</comment>
<proteinExistence type="predicted"/>
<keyword evidence="2" id="KW-1185">Reference proteome</keyword>
<evidence type="ECO:0000313" key="1">
    <source>
        <dbReference type="EMBL" id="KAJ5082984.1"/>
    </source>
</evidence>
<gene>
    <name evidence="1" type="ORF">N7532_012027</name>
</gene>
<dbReference type="EMBL" id="JAPQKI010000011">
    <property type="protein sequence ID" value="KAJ5082984.1"/>
    <property type="molecule type" value="Genomic_DNA"/>
</dbReference>
<evidence type="ECO:0000313" key="2">
    <source>
        <dbReference type="Proteomes" id="UP001149074"/>
    </source>
</evidence>
<dbReference type="GeneID" id="81363497"/>
<accession>A0A9W9EJJ9</accession>
<reference evidence="1" key="1">
    <citation type="submission" date="2022-11" db="EMBL/GenBank/DDBJ databases">
        <authorList>
            <person name="Petersen C."/>
        </authorList>
    </citation>
    <scope>NUCLEOTIDE SEQUENCE</scope>
    <source>
        <strain evidence="1">IBT 30761</strain>
    </source>
</reference>
<dbReference type="AlphaFoldDB" id="A0A9W9EJJ9"/>
<dbReference type="RefSeq" id="XP_056469506.1">
    <property type="nucleotide sequence ID" value="XM_056624518.1"/>
</dbReference>
<name>A0A9W9EJJ9_9EURO</name>
<dbReference type="Proteomes" id="UP001149074">
    <property type="component" value="Unassembled WGS sequence"/>
</dbReference>
<reference evidence="1" key="2">
    <citation type="journal article" date="2023" name="IMA Fungus">
        <title>Comparative genomic study of the Penicillium genus elucidates a diverse pangenome and 15 lateral gene transfer events.</title>
        <authorList>
            <person name="Petersen C."/>
            <person name="Sorensen T."/>
            <person name="Nielsen M.R."/>
            <person name="Sondergaard T.E."/>
            <person name="Sorensen J.L."/>
            <person name="Fitzpatrick D.A."/>
            <person name="Frisvad J.C."/>
            <person name="Nielsen K.L."/>
        </authorList>
    </citation>
    <scope>NUCLEOTIDE SEQUENCE</scope>
    <source>
        <strain evidence="1">IBT 30761</strain>
    </source>
</reference>
<protein>
    <submittedName>
        <fullName evidence="1">Uncharacterized protein</fullName>
    </submittedName>
</protein>
<organism evidence="1 2">
    <name type="scientific">Penicillium argentinense</name>
    <dbReference type="NCBI Taxonomy" id="1131581"/>
    <lineage>
        <taxon>Eukaryota</taxon>
        <taxon>Fungi</taxon>
        <taxon>Dikarya</taxon>
        <taxon>Ascomycota</taxon>
        <taxon>Pezizomycotina</taxon>
        <taxon>Eurotiomycetes</taxon>
        <taxon>Eurotiomycetidae</taxon>
        <taxon>Eurotiales</taxon>
        <taxon>Aspergillaceae</taxon>
        <taxon>Penicillium</taxon>
    </lineage>
</organism>
<sequence>MIQEIVSGPEQYGGHTNRYSGETANESGDLGTCAVLPNGFYLHGTSDRNGAISHHRGVESLDRGARVRSANGTVDLGICADLFDLPDVASGIYLHWPSDWSDEVSDHRGVEAPGRDVRLRREQEEL</sequence>